<organism evidence="12 13">
    <name type="scientific">Ridgeia piscesae</name>
    <name type="common">Tubeworm</name>
    <dbReference type="NCBI Taxonomy" id="27915"/>
    <lineage>
        <taxon>Eukaryota</taxon>
        <taxon>Metazoa</taxon>
        <taxon>Spiralia</taxon>
        <taxon>Lophotrochozoa</taxon>
        <taxon>Annelida</taxon>
        <taxon>Polychaeta</taxon>
        <taxon>Sedentaria</taxon>
        <taxon>Canalipalpata</taxon>
        <taxon>Sabellida</taxon>
        <taxon>Siboglinidae</taxon>
        <taxon>Ridgeia</taxon>
    </lineage>
</organism>
<dbReference type="PANTHER" id="PTHR13802:SF52">
    <property type="entry name" value="MUCIN-4"/>
    <property type="match status" value="1"/>
</dbReference>
<dbReference type="SMART" id="SM00181">
    <property type="entry name" value="EGF"/>
    <property type="match status" value="2"/>
</dbReference>
<comment type="caution">
    <text evidence="8">Lacks conserved residue(s) required for the propagation of feature annotation.</text>
</comment>
<dbReference type="SMART" id="SM00179">
    <property type="entry name" value="EGF_CA"/>
    <property type="match status" value="2"/>
</dbReference>
<dbReference type="Gene3D" id="2.60.40.10">
    <property type="entry name" value="Immunoglobulins"/>
    <property type="match status" value="1"/>
</dbReference>
<dbReference type="SMART" id="SM00216">
    <property type="entry name" value="VWD"/>
    <property type="match status" value="1"/>
</dbReference>
<feature type="domain" description="AMOP" evidence="10">
    <location>
        <begin position="106"/>
        <end position="236"/>
    </location>
</feature>
<evidence type="ECO:0000256" key="2">
    <source>
        <dbReference type="ARBA" id="ARBA00022536"/>
    </source>
</evidence>
<evidence type="ECO:0000313" key="13">
    <source>
        <dbReference type="Proteomes" id="UP001209878"/>
    </source>
</evidence>
<dbReference type="SMART" id="SM00723">
    <property type="entry name" value="AMOP"/>
    <property type="match status" value="1"/>
</dbReference>
<dbReference type="InterPro" id="IPR026823">
    <property type="entry name" value="cEGF"/>
</dbReference>
<keyword evidence="5" id="KW-1133">Transmembrane helix</keyword>
<dbReference type="EMBL" id="JAODUO010000754">
    <property type="protein sequence ID" value="KAK2175054.1"/>
    <property type="molecule type" value="Genomic_DNA"/>
</dbReference>
<dbReference type="Pfam" id="PF12662">
    <property type="entry name" value="cEGF"/>
    <property type="match status" value="1"/>
</dbReference>
<keyword evidence="7" id="KW-1015">Disulfide bond</keyword>
<evidence type="ECO:0000313" key="12">
    <source>
        <dbReference type="EMBL" id="KAK2175054.1"/>
    </source>
</evidence>
<dbReference type="InterPro" id="IPR001881">
    <property type="entry name" value="EGF-like_Ca-bd_dom"/>
</dbReference>
<dbReference type="InterPro" id="IPR009030">
    <property type="entry name" value="Growth_fac_rcpt_cys_sf"/>
</dbReference>
<dbReference type="InterPro" id="IPR018097">
    <property type="entry name" value="EGF_Ca-bd_CS"/>
</dbReference>
<sequence length="765" mass="86693">MVVTWTDMVPRMYRSMYDSPNTFQLVIAYDPSRYQTFAMYIYKDMGWDDKYTVRRSMIGYLQYKQNEERTTQLAPSMKSTAFRLHTKQGNTGEIGRYILKVAFGSQQVNYDQKCLVWFSNEMNRISTVRDYWSMTLVCPCDMRLAKLDGRWTFDWMQWYATNLERRCFYERMPWGQSTQECCYTQFGSLISTEDGRGGSTFFFHPRMWSLHHKFDVLPKQWCCQFTDNCDSFYKVRPMDKCSGYTPLFIGWFYGDPHIRTLDGFQYTFNGLGEYTLIETTHRNFTLQGRTAKALDDKGKEMDATIFSAFAAKDIDSDSVHIGMNATRNGVAVFVDNDDVTPWFNAANLTAQAEYTGVILKKTNVTQIEVTFKSGFSLTIGVSAEQLDITVGASDKFKNQTKGLMGVFNGDPMDDLLPPGENAVALSNSSSEKTIFNEFGEKWRIESVNSVFHYASGESHATFAHTEFKPLFIEDVLASMSAQQRDKAKEICSDNKECLFDFAVTANASPNITVDAVFKVTVNTVNILKVAVFDQDGDTVSVTLLSDLPGGASFKDKTYTWTPTSMDPVNISFSANDGKGGVATAEVAINLCNCSGDHGECLFDLLADGYELKQPFRIVQCNCSTGWEAINECDPANSRHDCDQICVDDTKSFTCTCMDGYRLKSDKKNCTDIDECSEETSGCEQKCKNTDRGFTCSCLEGYTLNVDNRTCNMSKSSDVFKVTKCKNLQSDDIELNFYSDANKNVYYIAFVMFYSKFRFALVHNVI</sequence>
<dbReference type="AlphaFoldDB" id="A0AAD9KNZ9"/>
<comment type="subcellular location">
    <subcellularLocation>
        <location evidence="1">Membrane</location>
    </subcellularLocation>
</comment>
<dbReference type="GO" id="GO:0016020">
    <property type="term" value="C:membrane"/>
    <property type="evidence" value="ECO:0007669"/>
    <property type="project" value="UniProtKB-SubCell"/>
</dbReference>
<dbReference type="Gene3D" id="2.10.25.10">
    <property type="entry name" value="Laminin"/>
    <property type="match status" value="2"/>
</dbReference>
<dbReference type="InterPro" id="IPR000152">
    <property type="entry name" value="EGF-type_Asp/Asn_hydroxyl_site"/>
</dbReference>
<dbReference type="Pfam" id="PF06119">
    <property type="entry name" value="NIDO"/>
    <property type="match status" value="1"/>
</dbReference>
<evidence type="ECO:0000256" key="8">
    <source>
        <dbReference type="PROSITE-ProRule" id="PRU00076"/>
    </source>
</evidence>
<keyword evidence="6" id="KW-0472">Membrane</keyword>
<dbReference type="PROSITE" id="PS01186">
    <property type="entry name" value="EGF_2"/>
    <property type="match status" value="2"/>
</dbReference>
<evidence type="ECO:0000259" key="11">
    <source>
        <dbReference type="PROSITE" id="PS51233"/>
    </source>
</evidence>
<dbReference type="GO" id="GO:0005509">
    <property type="term" value="F:calcium ion binding"/>
    <property type="evidence" value="ECO:0007669"/>
    <property type="project" value="InterPro"/>
</dbReference>
<evidence type="ECO:0000256" key="3">
    <source>
        <dbReference type="ARBA" id="ARBA00022692"/>
    </source>
</evidence>
<dbReference type="PROSITE" id="PS50026">
    <property type="entry name" value="EGF_3"/>
    <property type="match status" value="1"/>
</dbReference>
<dbReference type="PANTHER" id="PTHR13802">
    <property type="entry name" value="MUCIN 4-RELATED"/>
    <property type="match status" value="1"/>
</dbReference>
<evidence type="ECO:0000256" key="1">
    <source>
        <dbReference type="ARBA" id="ARBA00004370"/>
    </source>
</evidence>
<keyword evidence="4" id="KW-0677">Repeat</keyword>
<dbReference type="Pfam" id="PF00094">
    <property type="entry name" value="VWD"/>
    <property type="match status" value="1"/>
</dbReference>
<accession>A0AAD9KNZ9</accession>
<dbReference type="InterPro" id="IPR056619">
    <property type="entry name" value="C8-3_MUC4"/>
</dbReference>
<dbReference type="InterPro" id="IPR001846">
    <property type="entry name" value="VWF_type-D"/>
</dbReference>
<keyword evidence="13" id="KW-1185">Reference proteome</keyword>
<feature type="domain" description="VWFD" evidence="11">
    <location>
        <begin position="248"/>
        <end position="450"/>
    </location>
</feature>
<dbReference type="Proteomes" id="UP001209878">
    <property type="component" value="Unassembled WGS sequence"/>
</dbReference>
<dbReference type="InterPro" id="IPR013783">
    <property type="entry name" value="Ig-like_fold"/>
</dbReference>
<evidence type="ECO:0000259" key="10">
    <source>
        <dbReference type="PROSITE" id="PS50856"/>
    </source>
</evidence>
<reference evidence="12" key="1">
    <citation type="journal article" date="2023" name="Mol. Biol. Evol.">
        <title>Third-Generation Sequencing Reveals the Adaptive Role of the Epigenome in Three Deep-Sea Polychaetes.</title>
        <authorList>
            <person name="Perez M."/>
            <person name="Aroh O."/>
            <person name="Sun Y."/>
            <person name="Lan Y."/>
            <person name="Juniper S.K."/>
            <person name="Young C.R."/>
            <person name="Angers B."/>
            <person name="Qian P.Y."/>
        </authorList>
    </citation>
    <scope>NUCLEOTIDE SEQUENCE</scope>
    <source>
        <strain evidence="12">R07B-5</strain>
    </source>
</reference>
<dbReference type="GO" id="GO:0007160">
    <property type="term" value="P:cell-matrix adhesion"/>
    <property type="evidence" value="ECO:0007669"/>
    <property type="project" value="InterPro"/>
</dbReference>
<dbReference type="SUPFAM" id="SSF57184">
    <property type="entry name" value="Growth factor receptor domain"/>
    <property type="match status" value="1"/>
</dbReference>
<evidence type="ECO:0000256" key="6">
    <source>
        <dbReference type="ARBA" id="ARBA00023136"/>
    </source>
</evidence>
<dbReference type="PROSITE" id="PS00010">
    <property type="entry name" value="ASX_HYDROXYL"/>
    <property type="match status" value="1"/>
</dbReference>
<dbReference type="PROSITE" id="PS51233">
    <property type="entry name" value="VWFD"/>
    <property type="match status" value="1"/>
</dbReference>
<evidence type="ECO:0000256" key="4">
    <source>
        <dbReference type="ARBA" id="ARBA00022737"/>
    </source>
</evidence>
<evidence type="ECO:0000256" key="5">
    <source>
        <dbReference type="ARBA" id="ARBA00022989"/>
    </source>
</evidence>
<name>A0AAD9KNZ9_RIDPI</name>
<dbReference type="PROSITE" id="PS01187">
    <property type="entry name" value="EGF_CA"/>
    <property type="match status" value="1"/>
</dbReference>
<comment type="caution">
    <text evidence="12">The sequence shown here is derived from an EMBL/GenBank/DDBJ whole genome shotgun (WGS) entry which is preliminary data.</text>
</comment>
<keyword evidence="2 8" id="KW-0245">EGF-like domain</keyword>
<dbReference type="InterPro" id="IPR000742">
    <property type="entry name" value="EGF"/>
</dbReference>
<dbReference type="FunFam" id="2.10.25.10:FF:000240">
    <property type="entry name" value="Vitamin K-dependent protein S"/>
    <property type="match status" value="1"/>
</dbReference>
<evidence type="ECO:0000256" key="7">
    <source>
        <dbReference type="ARBA" id="ARBA00023157"/>
    </source>
</evidence>
<dbReference type="Pfam" id="PF14670">
    <property type="entry name" value="FXa_inhibition"/>
    <property type="match status" value="1"/>
</dbReference>
<protein>
    <recommendedName>
        <fullName evidence="14">Mucin-like protein</fullName>
    </recommendedName>
</protein>
<dbReference type="InterPro" id="IPR005533">
    <property type="entry name" value="AMOP_dom"/>
</dbReference>
<keyword evidence="3" id="KW-0812">Transmembrane</keyword>
<dbReference type="Pfam" id="PF23263">
    <property type="entry name" value="C8-3_MUC4"/>
    <property type="match status" value="1"/>
</dbReference>
<gene>
    <name evidence="12" type="ORF">NP493_751g01000</name>
</gene>
<evidence type="ECO:0000259" key="9">
    <source>
        <dbReference type="PROSITE" id="PS50026"/>
    </source>
</evidence>
<dbReference type="InterPro" id="IPR003886">
    <property type="entry name" value="NIDO_dom"/>
</dbReference>
<proteinExistence type="predicted"/>
<evidence type="ECO:0008006" key="14">
    <source>
        <dbReference type="Google" id="ProtNLM"/>
    </source>
</evidence>
<dbReference type="InterPro" id="IPR051495">
    <property type="entry name" value="Epithelial_Barrier/Signaling"/>
</dbReference>
<dbReference type="PROSITE" id="PS50856">
    <property type="entry name" value="AMOP"/>
    <property type="match status" value="1"/>
</dbReference>
<feature type="domain" description="EGF-like" evidence="9">
    <location>
        <begin position="671"/>
        <end position="711"/>
    </location>
</feature>